<evidence type="ECO:0000256" key="4">
    <source>
        <dbReference type="RuleBase" id="RU368087"/>
    </source>
</evidence>
<protein>
    <recommendedName>
        <fullName evidence="4">ATPase inhibitor, mitochondrial</fullName>
    </recommendedName>
</protein>
<dbReference type="AlphaFoldDB" id="S2JIG5"/>
<dbReference type="GO" id="GO:0042030">
    <property type="term" value="F:ATPase inhibitor activity"/>
    <property type="evidence" value="ECO:0007669"/>
    <property type="project" value="InterPro"/>
</dbReference>
<dbReference type="EMBL" id="KE123953">
    <property type="protein sequence ID" value="EPB88297.1"/>
    <property type="molecule type" value="Genomic_DNA"/>
</dbReference>
<dbReference type="InterPro" id="IPR007648">
    <property type="entry name" value="ATPase_inhibitor_mt"/>
</dbReference>
<dbReference type="VEuPathDB" id="FungiDB:HMPREF1544_04881"/>
<evidence type="ECO:0000313" key="6">
    <source>
        <dbReference type="EMBL" id="EPB88297.1"/>
    </source>
</evidence>
<comment type="function">
    <text evidence="4">Inhibits the enzyme activity of ATPase.</text>
</comment>
<evidence type="ECO:0000256" key="3">
    <source>
        <dbReference type="ARBA" id="ARBA00023128"/>
    </source>
</evidence>
<dbReference type="InParanoid" id="S2JIG5"/>
<comment type="subcellular location">
    <subcellularLocation>
        <location evidence="1">Mitochondrion</location>
    </subcellularLocation>
</comment>
<dbReference type="Pfam" id="PF04568">
    <property type="entry name" value="IATP"/>
    <property type="match status" value="1"/>
</dbReference>
<gene>
    <name evidence="6" type="ORF">HMPREF1544_04881</name>
</gene>
<comment type="similarity">
    <text evidence="2 4">Belongs to the ATPase inhibitor family.</text>
</comment>
<feature type="region of interest" description="Disordered" evidence="5">
    <location>
        <begin position="66"/>
        <end position="90"/>
    </location>
</feature>
<keyword evidence="7" id="KW-1185">Reference proteome</keyword>
<reference evidence="7" key="1">
    <citation type="submission" date="2013-05" db="EMBL/GenBank/DDBJ databases">
        <title>The Genome sequence of Mucor circinelloides f. circinelloides 1006PhL.</title>
        <authorList>
            <consortium name="The Broad Institute Genomics Platform"/>
            <person name="Cuomo C."/>
            <person name="Earl A."/>
            <person name="Findley K."/>
            <person name="Lee S.C."/>
            <person name="Walker B."/>
            <person name="Young S."/>
            <person name="Zeng Q."/>
            <person name="Gargeya S."/>
            <person name="Fitzgerald M."/>
            <person name="Haas B."/>
            <person name="Abouelleil A."/>
            <person name="Allen A.W."/>
            <person name="Alvarado L."/>
            <person name="Arachchi H.M."/>
            <person name="Berlin A.M."/>
            <person name="Chapman S.B."/>
            <person name="Gainer-Dewar J."/>
            <person name="Goldberg J."/>
            <person name="Griggs A."/>
            <person name="Gujja S."/>
            <person name="Hansen M."/>
            <person name="Howarth C."/>
            <person name="Imamovic A."/>
            <person name="Ireland A."/>
            <person name="Larimer J."/>
            <person name="McCowan C."/>
            <person name="Murphy C."/>
            <person name="Pearson M."/>
            <person name="Poon T.W."/>
            <person name="Priest M."/>
            <person name="Roberts A."/>
            <person name="Saif S."/>
            <person name="Shea T."/>
            <person name="Sisk P."/>
            <person name="Sykes S."/>
            <person name="Wortman J."/>
            <person name="Nusbaum C."/>
            <person name="Birren B."/>
        </authorList>
    </citation>
    <scope>NUCLEOTIDE SEQUENCE [LARGE SCALE GENOMIC DNA]</scope>
    <source>
        <strain evidence="7">1006PhL</strain>
    </source>
</reference>
<dbReference type="OMA" id="VWARQMN"/>
<evidence type="ECO:0000256" key="2">
    <source>
        <dbReference type="ARBA" id="ARBA00010901"/>
    </source>
</evidence>
<dbReference type="Proteomes" id="UP000014254">
    <property type="component" value="Unassembled WGS sequence"/>
</dbReference>
<proteinExistence type="inferred from homology"/>
<evidence type="ECO:0000256" key="1">
    <source>
        <dbReference type="ARBA" id="ARBA00004173"/>
    </source>
</evidence>
<evidence type="ECO:0000313" key="7">
    <source>
        <dbReference type="Proteomes" id="UP000014254"/>
    </source>
</evidence>
<feature type="compositionally biased region" description="Basic and acidic residues" evidence="5">
    <location>
        <begin position="72"/>
        <end position="81"/>
    </location>
</feature>
<dbReference type="GO" id="GO:0005739">
    <property type="term" value="C:mitochondrion"/>
    <property type="evidence" value="ECO:0007669"/>
    <property type="project" value="UniProtKB-SubCell"/>
</dbReference>
<name>S2JIG5_MUCC1</name>
<keyword evidence="3" id="KW-0496">Mitochondrion</keyword>
<evidence type="ECO:0000256" key="5">
    <source>
        <dbReference type="SAM" id="MobiDB-lite"/>
    </source>
</evidence>
<organism evidence="6 7">
    <name type="scientific">Mucor circinelloides f. circinelloides (strain 1006PhL)</name>
    <name type="common">Mucormycosis agent</name>
    <name type="synonym">Calyptromyces circinelloides</name>
    <dbReference type="NCBI Taxonomy" id="1220926"/>
    <lineage>
        <taxon>Eukaryota</taxon>
        <taxon>Fungi</taxon>
        <taxon>Fungi incertae sedis</taxon>
        <taxon>Mucoromycota</taxon>
        <taxon>Mucoromycotina</taxon>
        <taxon>Mucoromycetes</taxon>
        <taxon>Mucorales</taxon>
        <taxon>Mucorineae</taxon>
        <taxon>Mucoraceae</taxon>
        <taxon>Mucor</taxon>
    </lineage>
</organism>
<sequence length="90" mass="10407">MLKNIISRNFVYQSSKVRQLYTNLPRSNGGSGKVFNSREKAAEGVWARQMNKQELEKLHDRFMEQQKTLQDTQKKLSELKDSLTSSKGSK</sequence>
<dbReference type="OrthoDB" id="2271803at2759"/>
<accession>S2JIG5</accession>